<comment type="catalytic activity">
    <reaction evidence="7">
        <text>L-threonine + hydrogencarbonate + ATP = L-threonylcarbamoyladenylate + diphosphate + H2O</text>
        <dbReference type="Rhea" id="RHEA:36407"/>
        <dbReference type="ChEBI" id="CHEBI:15377"/>
        <dbReference type="ChEBI" id="CHEBI:17544"/>
        <dbReference type="ChEBI" id="CHEBI:30616"/>
        <dbReference type="ChEBI" id="CHEBI:33019"/>
        <dbReference type="ChEBI" id="CHEBI:57926"/>
        <dbReference type="ChEBI" id="CHEBI:73682"/>
        <dbReference type="EC" id="2.7.7.87"/>
    </reaction>
</comment>
<dbReference type="AlphaFoldDB" id="A0A210QBT8"/>
<feature type="transmembrane region" description="Helical" evidence="8">
    <location>
        <begin position="584"/>
        <end position="602"/>
    </location>
</feature>
<dbReference type="PANTHER" id="PTHR17490:SF14">
    <property type="entry name" value="THREONYLCARBAMOYL-AMP SYNTHASE"/>
    <property type="match status" value="1"/>
</dbReference>
<gene>
    <name evidence="10" type="ORF">KP79_PYT08118</name>
</gene>
<evidence type="ECO:0000256" key="3">
    <source>
        <dbReference type="ARBA" id="ARBA00012584"/>
    </source>
</evidence>
<evidence type="ECO:0000256" key="2">
    <source>
        <dbReference type="ARBA" id="ARBA00007663"/>
    </source>
</evidence>
<dbReference type="STRING" id="6573.A0A210QBT8"/>
<dbReference type="SUPFAM" id="SSF55821">
    <property type="entry name" value="YrdC/RibB"/>
    <property type="match status" value="1"/>
</dbReference>
<dbReference type="Pfam" id="PF01300">
    <property type="entry name" value="Sua5_yciO_yrdC"/>
    <property type="match status" value="1"/>
</dbReference>
<evidence type="ECO:0000313" key="10">
    <source>
        <dbReference type="EMBL" id="OWF46191.1"/>
    </source>
</evidence>
<feature type="transmembrane region" description="Helical" evidence="8">
    <location>
        <begin position="86"/>
        <end position="107"/>
    </location>
</feature>
<comment type="caution">
    <text evidence="10">The sequence shown here is derived from an EMBL/GenBank/DDBJ whole genome shotgun (WGS) entry which is preliminary data.</text>
</comment>
<dbReference type="FunFam" id="3.90.870.10:FF:000010">
    <property type="entry name" value="Si:ch211-153b23.4"/>
    <property type="match status" value="1"/>
</dbReference>
<feature type="transmembrane region" description="Helical" evidence="8">
    <location>
        <begin position="172"/>
        <end position="191"/>
    </location>
</feature>
<feature type="transmembrane region" description="Helical" evidence="8">
    <location>
        <begin position="262"/>
        <end position="281"/>
    </location>
</feature>
<dbReference type="GO" id="GO:0006450">
    <property type="term" value="P:regulation of translational fidelity"/>
    <property type="evidence" value="ECO:0007669"/>
    <property type="project" value="TreeGrafter"/>
</dbReference>
<dbReference type="Proteomes" id="UP000242188">
    <property type="component" value="Unassembled WGS sequence"/>
</dbReference>
<dbReference type="PANTHER" id="PTHR17490">
    <property type="entry name" value="SUA5"/>
    <property type="match status" value="1"/>
</dbReference>
<evidence type="ECO:0000259" key="9">
    <source>
        <dbReference type="PROSITE" id="PS51163"/>
    </source>
</evidence>
<evidence type="ECO:0000256" key="6">
    <source>
        <dbReference type="ARBA" id="ARBA00022679"/>
    </source>
</evidence>
<keyword evidence="8" id="KW-0472">Membrane</keyword>
<keyword evidence="8" id="KW-1133">Transmembrane helix</keyword>
<dbReference type="GO" id="GO:0061710">
    <property type="term" value="F:L-threonylcarbamoyladenylate synthase"/>
    <property type="evidence" value="ECO:0007669"/>
    <property type="project" value="UniProtKB-EC"/>
</dbReference>
<feature type="transmembrane region" description="Helical" evidence="8">
    <location>
        <begin position="508"/>
        <end position="526"/>
    </location>
</feature>
<name>A0A210QBT8_MIZYE</name>
<dbReference type="Gene3D" id="3.90.870.10">
    <property type="entry name" value="DHBP synthase"/>
    <property type="match status" value="1"/>
</dbReference>
<reference evidence="10 11" key="1">
    <citation type="journal article" date="2017" name="Nat. Ecol. Evol.">
        <title>Scallop genome provides insights into evolution of bilaterian karyotype and development.</title>
        <authorList>
            <person name="Wang S."/>
            <person name="Zhang J."/>
            <person name="Jiao W."/>
            <person name="Li J."/>
            <person name="Xun X."/>
            <person name="Sun Y."/>
            <person name="Guo X."/>
            <person name="Huan P."/>
            <person name="Dong B."/>
            <person name="Zhang L."/>
            <person name="Hu X."/>
            <person name="Sun X."/>
            <person name="Wang J."/>
            <person name="Zhao C."/>
            <person name="Wang Y."/>
            <person name="Wang D."/>
            <person name="Huang X."/>
            <person name="Wang R."/>
            <person name="Lv J."/>
            <person name="Li Y."/>
            <person name="Zhang Z."/>
            <person name="Liu B."/>
            <person name="Lu W."/>
            <person name="Hui Y."/>
            <person name="Liang J."/>
            <person name="Zhou Z."/>
            <person name="Hou R."/>
            <person name="Li X."/>
            <person name="Liu Y."/>
            <person name="Li H."/>
            <person name="Ning X."/>
            <person name="Lin Y."/>
            <person name="Zhao L."/>
            <person name="Xing Q."/>
            <person name="Dou J."/>
            <person name="Li Y."/>
            <person name="Mao J."/>
            <person name="Guo H."/>
            <person name="Dou H."/>
            <person name="Li T."/>
            <person name="Mu C."/>
            <person name="Jiang W."/>
            <person name="Fu Q."/>
            <person name="Fu X."/>
            <person name="Miao Y."/>
            <person name="Liu J."/>
            <person name="Yu Q."/>
            <person name="Li R."/>
            <person name="Liao H."/>
            <person name="Li X."/>
            <person name="Kong Y."/>
            <person name="Jiang Z."/>
            <person name="Chourrout D."/>
            <person name="Li R."/>
            <person name="Bao Z."/>
        </authorList>
    </citation>
    <scope>NUCLEOTIDE SEQUENCE [LARGE SCALE GENOMIC DNA]</scope>
    <source>
        <strain evidence="10 11">PY_sf001</strain>
    </source>
</reference>
<keyword evidence="8" id="KW-0812">Transmembrane</keyword>
<dbReference type="GO" id="GO:0005737">
    <property type="term" value="C:cytoplasm"/>
    <property type="evidence" value="ECO:0007669"/>
    <property type="project" value="UniProtKB-SubCell"/>
</dbReference>
<comment type="subcellular location">
    <subcellularLocation>
        <location evidence="1">Cytoplasm</location>
    </subcellularLocation>
</comment>
<dbReference type="PROSITE" id="PS51163">
    <property type="entry name" value="YRDC"/>
    <property type="match status" value="1"/>
</dbReference>
<dbReference type="InterPro" id="IPR006070">
    <property type="entry name" value="Sua5-like_dom"/>
</dbReference>
<feature type="transmembrane region" description="Helical" evidence="8">
    <location>
        <begin position="372"/>
        <end position="394"/>
    </location>
</feature>
<organism evidence="10 11">
    <name type="scientific">Mizuhopecten yessoensis</name>
    <name type="common">Japanese scallop</name>
    <name type="synonym">Patinopecten yessoensis</name>
    <dbReference type="NCBI Taxonomy" id="6573"/>
    <lineage>
        <taxon>Eukaryota</taxon>
        <taxon>Metazoa</taxon>
        <taxon>Spiralia</taxon>
        <taxon>Lophotrochozoa</taxon>
        <taxon>Mollusca</taxon>
        <taxon>Bivalvia</taxon>
        <taxon>Autobranchia</taxon>
        <taxon>Pteriomorphia</taxon>
        <taxon>Pectinida</taxon>
        <taxon>Pectinoidea</taxon>
        <taxon>Pectinidae</taxon>
        <taxon>Mizuhopecten</taxon>
    </lineage>
</organism>
<proteinExistence type="inferred from homology"/>
<protein>
    <recommendedName>
        <fullName evidence="4">Threonylcarbamoyl-AMP synthase</fullName>
        <ecNumber evidence="3">2.7.7.87</ecNumber>
    </recommendedName>
</protein>
<sequence length="870" mass="93775">MVTVNEMEGSRTSGRGLPFASVLYSEPGALGLMANIMAALIVAIGNMVEGEHTKLTLIIAGVHLILVGGFLQLVAGLLSFRRNDHLTGTAFVVFASLWSFQGITYILTTDMPDLNGAALSGLVGYMAVAMVLFVCSLFVNYILPPVLAAMLLTLVFEAAGLYFLWAKRVAAAFELFIVFTAIYAVVVMTTKGVSLRYVLPGFGNAPIDPLLIRTFAKGKKKNETKKNTKYAEPMGLGYIANIVPAAVLCFHSLGYFTDFRPAMGAFMCSSLCHIVSSYYAFLRRDHFHSVQFIVYFIFWISRGVGAFLVTFDLGGDTTSVTNYYGSWGMVLVLVAILVVSTTQSVVVFLYNLLLTLIAILSVEHIPGSVRNYTFGVSSAILALVSIYISIAHLLNSLAEKSIVYVGPEIIAAEKLQCAFGCFRKKTDETEGSPTDLTEGSPPITGDSDKDLNVVDSLAFLGNMVAAIALSPAEVTHGQNALPWLLVSGVLINLYCARLAYAAGSLARAFMMVVLAMVWGTWSLVFFEGIDASQLKGAAIGVMCLHTCALLMTTTFSRVWMVFGVSVELNILALVFQVFAVNSQYMGLVTSLFVGIIGLYGTLSGILKGVIDSDALPKGEPVIKPKAETEEERLPCEMIPSRKASALWRAAQLLDEGHVIGVPTDTVYALASSCKVPKSVSAIYHIKGRPAEKPICLCISNIEQLKAANPPFSALLWRFMDVCYPGGITCVVPKGEWLARLGVGDAVDYIGTKESVAIRVPDSSVLSYLTSISGPVALTSANPSGEPDSLHHDTVIDTLGHKLAAVVCDDESNEIVASTVVNCAKIDEGVISYFRIGCVPKERVDQLFEQVKSELNRESTKVNMNQPSFNS</sequence>
<evidence type="ECO:0000256" key="8">
    <source>
        <dbReference type="SAM" id="Phobius"/>
    </source>
</evidence>
<dbReference type="InterPro" id="IPR017945">
    <property type="entry name" value="DHBP_synth_RibB-like_a/b_dom"/>
</dbReference>
<dbReference type="EMBL" id="NEDP02004236">
    <property type="protein sequence ID" value="OWF46191.1"/>
    <property type="molecule type" value="Genomic_DNA"/>
</dbReference>
<evidence type="ECO:0000256" key="7">
    <source>
        <dbReference type="ARBA" id="ARBA00048366"/>
    </source>
</evidence>
<feature type="transmembrane region" description="Helical" evidence="8">
    <location>
        <begin position="236"/>
        <end position="256"/>
    </location>
</feature>
<dbReference type="OrthoDB" id="3648309at2759"/>
<feature type="domain" description="YrdC-like" evidence="9">
    <location>
        <begin position="643"/>
        <end position="838"/>
    </location>
</feature>
<feature type="transmembrane region" description="Helical" evidence="8">
    <location>
        <begin position="119"/>
        <end position="139"/>
    </location>
</feature>
<dbReference type="GO" id="GO:0000049">
    <property type="term" value="F:tRNA binding"/>
    <property type="evidence" value="ECO:0007669"/>
    <property type="project" value="TreeGrafter"/>
</dbReference>
<keyword evidence="6" id="KW-0808">Transferase</keyword>
<feature type="transmembrane region" description="Helical" evidence="8">
    <location>
        <begin position="558"/>
        <end position="578"/>
    </location>
</feature>
<dbReference type="GO" id="GO:0003725">
    <property type="term" value="F:double-stranded RNA binding"/>
    <property type="evidence" value="ECO:0007669"/>
    <property type="project" value="InterPro"/>
</dbReference>
<evidence type="ECO:0000313" key="11">
    <source>
        <dbReference type="Proteomes" id="UP000242188"/>
    </source>
</evidence>
<feature type="transmembrane region" description="Helical" evidence="8">
    <location>
        <begin position="293"/>
        <end position="311"/>
    </location>
</feature>
<keyword evidence="5" id="KW-0963">Cytoplasm</keyword>
<keyword evidence="11" id="KW-1185">Reference proteome</keyword>
<accession>A0A210QBT8</accession>
<feature type="transmembrane region" description="Helical" evidence="8">
    <location>
        <begin position="28"/>
        <end position="48"/>
    </location>
</feature>
<feature type="transmembrane region" description="Helical" evidence="8">
    <location>
        <begin position="145"/>
        <end position="165"/>
    </location>
</feature>
<evidence type="ECO:0000256" key="1">
    <source>
        <dbReference type="ARBA" id="ARBA00004496"/>
    </source>
</evidence>
<evidence type="ECO:0000256" key="4">
    <source>
        <dbReference type="ARBA" id="ARBA00015492"/>
    </source>
</evidence>
<comment type="similarity">
    <text evidence="2">Belongs to the SUA5 family.</text>
</comment>
<feature type="transmembrane region" description="Helical" evidence="8">
    <location>
        <begin position="331"/>
        <end position="360"/>
    </location>
</feature>
<dbReference type="InterPro" id="IPR050156">
    <property type="entry name" value="TC-AMP_synthase_SUA5"/>
</dbReference>
<evidence type="ECO:0000256" key="5">
    <source>
        <dbReference type="ARBA" id="ARBA00022490"/>
    </source>
</evidence>
<feature type="transmembrane region" description="Helical" evidence="8">
    <location>
        <begin position="55"/>
        <end position="80"/>
    </location>
</feature>
<dbReference type="EC" id="2.7.7.87" evidence="3"/>